<gene>
    <name evidence="2" type="ORF">K461DRAFT_280666</name>
</gene>
<evidence type="ECO:0000256" key="1">
    <source>
        <dbReference type="SAM" id="MobiDB-lite"/>
    </source>
</evidence>
<accession>A0A9P4IY87</accession>
<protein>
    <submittedName>
        <fullName evidence="2">Uncharacterized protein</fullName>
    </submittedName>
</protein>
<reference evidence="2" key="1">
    <citation type="journal article" date="2020" name="Stud. Mycol.">
        <title>101 Dothideomycetes genomes: a test case for predicting lifestyles and emergence of pathogens.</title>
        <authorList>
            <person name="Haridas S."/>
            <person name="Albert R."/>
            <person name="Binder M."/>
            <person name="Bloem J."/>
            <person name="Labutti K."/>
            <person name="Salamov A."/>
            <person name="Andreopoulos B."/>
            <person name="Baker S."/>
            <person name="Barry K."/>
            <person name="Bills G."/>
            <person name="Bluhm B."/>
            <person name="Cannon C."/>
            <person name="Castanera R."/>
            <person name="Culley D."/>
            <person name="Daum C."/>
            <person name="Ezra D."/>
            <person name="Gonzalez J."/>
            <person name="Henrissat B."/>
            <person name="Kuo A."/>
            <person name="Liang C."/>
            <person name="Lipzen A."/>
            <person name="Lutzoni F."/>
            <person name="Magnuson J."/>
            <person name="Mondo S."/>
            <person name="Nolan M."/>
            <person name="Ohm R."/>
            <person name="Pangilinan J."/>
            <person name="Park H.-J."/>
            <person name="Ramirez L."/>
            <person name="Alfaro M."/>
            <person name="Sun H."/>
            <person name="Tritt A."/>
            <person name="Yoshinaga Y."/>
            <person name="Zwiers L.-H."/>
            <person name="Turgeon B."/>
            <person name="Goodwin S."/>
            <person name="Spatafora J."/>
            <person name="Crous P."/>
            <person name="Grigoriev I."/>
        </authorList>
    </citation>
    <scope>NUCLEOTIDE SEQUENCE</scope>
    <source>
        <strain evidence="2">CBS 260.36</strain>
    </source>
</reference>
<dbReference type="AlphaFoldDB" id="A0A9P4IY87"/>
<evidence type="ECO:0000313" key="3">
    <source>
        <dbReference type="Proteomes" id="UP000799439"/>
    </source>
</evidence>
<comment type="caution">
    <text evidence="2">The sequence shown here is derived from an EMBL/GenBank/DDBJ whole genome shotgun (WGS) entry which is preliminary data.</text>
</comment>
<evidence type="ECO:0000313" key="2">
    <source>
        <dbReference type="EMBL" id="KAF2150665.1"/>
    </source>
</evidence>
<sequence>MTAVEPMSSVILRRFDKGEDQRPRTWAISLPRILKPTWISYLIARAMIAVDRRLMQSHTTGQGARQGARPSVRWGGRTTEYRN</sequence>
<organism evidence="2 3">
    <name type="scientific">Myriangium duriaei CBS 260.36</name>
    <dbReference type="NCBI Taxonomy" id="1168546"/>
    <lineage>
        <taxon>Eukaryota</taxon>
        <taxon>Fungi</taxon>
        <taxon>Dikarya</taxon>
        <taxon>Ascomycota</taxon>
        <taxon>Pezizomycotina</taxon>
        <taxon>Dothideomycetes</taxon>
        <taxon>Dothideomycetidae</taxon>
        <taxon>Myriangiales</taxon>
        <taxon>Myriangiaceae</taxon>
        <taxon>Myriangium</taxon>
    </lineage>
</organism>
<proteinExistence type="predicted"/>
<dbReference type="Proteomes" id="UP000799439">
    <property type="component" value="Unassembled WGS sequence"/>
</dbReference>
<name>A0A9P4IY87_9PEZI</name>
<keyword evidence="3" id="KW-1185">Reference proteome</keyword>
<feature type="region of interest" description="Disordered" evidence="1">
    <location>
        <begin position="57"/>
        <end position="83"/>
    </location>
</feature>
<dbReference type="EMBL" id="ML996089">
    <property type="protein sequence ID" value="KAF2150665.1"/>
    <property type="molecule type" value="Genomic_DNA"/>
</dbReference>